<name>A0AAV2GS71_9ROSI</name>
<keyword evidence="3" id="KW-1185">Reference proteome</keyword>
<reference evidence="2 3" key="1">
    <citation type="submission" date="2024-04" db="EMBL/GenBank/DDBJ databases">
        <authorList>
            <person name="Fracassetti M."/>
        </authorList>
    </citation>
    <scope>NUCLEOTIDE SEQUENCE [LARGE SCALE GENOMIC DNA]</scope>
</reference>
<feature type="region of interest" description="Disordered" evidence="1">
    <location>
        <begin position="552"/>
        <end position="581"/>
    </location>
</feature>
<feature type="compositionally biased region" description="Low complexity" evidence="1">
    <location>
        <begin position="599"/>
        <end position="615"/>
    </location>
</feature>
<sequence>MQLYLVVVVVVTQRRRNWKRKNAARPRTQKKKEEEEECTWSSYLPFPFRTSSSDHYSLPPRCIKPNLVGHRRGELRLATVSAALALTATGKRCRMKTSLKILRGALHKHNNDGDAGGRDGRDLRSLAQLDELASASQDMQDMRECYDSLLSAAAATANSAYEFSESLREMGACLLEKTALNDDEESGKVLLMMGKAQFELQKLVDAYRAHVLQTITVPSDSLLNELQTVEEMKEQCDEKREMYEYMRMRRREKGRGRSGKGGERVESFSVDQVQAARDRYDEEATLFVFRLKSLKQGQSRSLLTQAARHHAAQMAFFKKALKALEEVEPHVKSVTAHQFIDYHFAGLDDEDDGEDDDDNNSSDTNDDGELSFQYDQNDDERDVSTSRDSIVLDGGDLTFPKVSTSEARKENFGRSYRSYSFRGDARTGSQSAPLFAVRKSVSVDKLEQLRPSFAKKFSSYVLPTPNDPNGRSPTTASSGPIPRTFNGGKHWSHSNRHDPKKYEKLMGDEKMNPKSVLRESNNNNSDAATRLTPPMADSLLLSRLDPGRRAISDFSKTNQRQAFSGPIARKSWPSIPSPLDQHAQLLSGPLLQTRMSQMPSSSPTISPSTSPTLLSSPRISELHELPRPPRNPLSFAGVGHSAPLSFPRGQAAAVASLLPVPSQVSRSLSIPSGGHRAVASVPSVESLTPQATQNAENVEEVFFSPPLTPLSPLDGQPMAAAGSQVKDSQGL</sequence>
<dbReference type="PANTHER" id="PTHR34119:SF1">
    <property type="entry name" value="OS04G0394700 PROTEIN"/>
    <property type="match status" value="1"/>
</dbReference>
<dbReference type="Proteomes" id="UP001497516">
    <property type="component" value="Chromosome 9"/>
</dbReference>
<dbReference type="PANTHER" id="PTHR34119">
    <property type="entry name" value="HYDROXYPROLINE-RICH GLYCOPROTEIN-LIKE"/>
    <property type="match status" value="1"/>
</dbReference>
<dbReference type="EMBL" id="OZ034822">
    <property type="protein sequence ID" value="CAL1413628.1"/>
    <property type="molecule type" value="Genomic_DNA"/>
</dbReference>
<feature type="compositionally biased region" description="Polar residues" evidence="1">
    <location>
        <begin position="467"/>
        <end position="478"/>
    </location>
</feature>
<evidence type="ECO:0000313" key="2">
    <source>
        <dbReference type="EMBL" id="CAL1413628.1"/>
    </source>
</evidence>
<accession>A0AAV2GS71</accession>
<protein>
    <recommendedName>
        <fullName evidence="4">BAR domain-containing protein</fullName>
    </recommendedName>
</protein>
<proteinExistence type="predicted"/>
<dbReference type="SUPFAM" id="SSF103657">
    <property type="entry name" value="BAR/IMD domain-like"/>
    <property type="match status" value="1"/>
</dbReference>
<dbReference type="Gene3D" id="1.20.1270.60">
    <property type="entry name" value="Arfaptin homology (AH) domain/BAR domain"/>
    <property type="match status" value="1"/>
</dbReference>
<feature type="region of interest" description="Disordered" evidence="1">
    <location>
        <begin position="594"/>
        <end position="615"/>
    </location>
</feature>
<evidence type="ECO:0000313" key="3">
    <source>
        <dbReference type="Proteomes" id="UP001497516"/>
    </source>
</evidence>
<evidence type="ECO:0008006" key="4">
    <source>
        <dbReference type="Google" id="ProtNLM"/>
    </source>
</evidence>
<gene>
    <name evidence="2" type="ORF">LTRI10_LOCUS52846</name>
</gene>
<dbReference type="CDD" id="cd07307">
    <property type="entry name" value="BAR"/>
    <property type="match status" value="1"/>
</dbReference>
<feature type="region of interest" description="Disordered" evidence="1">
    <location>
        <begin position="459"/>
        <end position="500"/>
    </location>
</feature>
<feature type="region of interest" description="Disordered" evidence="1">
    <location>
        <begin position="347"/>
        <end position="390"/>
    </location>
</feature>
<organism evidence="2 3">
    <name type="scientific">Linum trigynum</name>
    <dbReference type="NCBI Taxonomy" id="586398"/>
    <lineage>
        <taxon>Eukaryota</taxon>
        <taxon>Viridiplantae</taxon>
        <taxon>Streptophyta</taxon>
        <taxon>Embryophyta</taxon>
        <taxon>Tracheophyta</taxon>
        <taxon>Spermatophyta</taxon>
        <taxon>Magnoliopsida</taxon>
        <taxon>eudicotyledons</taxon>
        <taxon>Gunneridae</taxon>
        <taxon>Pentapetalae</taxon>
        <taxon>rosids</taxon>
        <taxon>fabids</taxon>
        <taxon>Malpighiales</taxon>
        <taxon>Linaceae</taxon>
        <taxon>Linum</taxon>
    </lineage>
</organism>
<evidence type="ECO:0000256" key="1">
    <source>
        <dbReference type="SAM" id="MobiDB-lite"/>
    </source>
</evidence>
<dbReference type="InterPro" id="IPR037488">
    <property type="entry name" value="At2g33490-like"/>
</dbReference>
<dbReference type="AlphaFoldDB" id="A0AAV2GS71"/>
<feature type="compositionally biased region" description="Acidic residues" evidence="1">
    <location>
        <begin position="347"/>
        <end position="369"/>
    </location>
</feature>
<dbReference type="InterPro" id="IPR027267">
    <property type="entry name" value="AH/BAR_dom_sf"/>
</dbReference>
<feature type="region of interest" description="Disordered" evidence="1">
    <location>
        <begin position="705"/>
        <end position="731"/>
    </location>
</feature>
<feature type="compositionally biased region" description="Polar residues" evidence="1">
    <location>
        <begin position="518"/>
        <end position="527"/>
    </location>
</feature>
<feature type="region of interest" description="Disordered" evidence="1">
    <location>
        <begin position="514"/>
        <end position="534"/>
    </location>
</feature>